<evidence type="ECO:0000259" key="13">
    <source>
        <dbReference type="Pfam" id="PF13880"/>
    </source>
</evidence>
<evidence type="ECO:0000256" key="10">
    <source>
        <dbReference type="ARBA" id="ARBA00047902"/>
    </source>
</evidence>
<dbReference type="GeneID" id="103051078"/>
<dbReference type="Pfam" id="PF13880">
    <property type="entry name" value="Acetyltransf_13"/>
    <property type="match status" value="1"/>
</dbReference>
<evidence type="ECO:0000313" key="14">
    <source>
        <dbReference type="Proteomes" id="UP000695026"/>
    </source>
</evidence>
<feature type="compositionally biased region" description="Polar residues" evidence="11">
    <location>
        <begin position="56"/>
        <end position="73"/>
    </location>
</feature>
<comment type="catalytic activity">
    <reaction evidence="10">
        <text>L-lysyl-[protein] + acetyl-CoA = N(6)-acetyl-L-lysyl-[protein] + CoA + H(+)</text>
        <dbReference type="Rhea" id="RHEA:45948"/>
        <dbReference type="Rhea" id="RHEA-COMP:9752"/>
        <dbReference type="Rhea" id="RHEA-COMP:10731"/>
        <dbReference type="ChEBI" id="CHEBI:15378"/>
        <dbReference type="ChEBI" id="CHEBI:29969"/>
        <dbReference type="ChEBI" id="CHEBI:57287"/>
        <dbReference type="ChEBI" id="CHEBI:57288"/>
        <dbReference type="ChEBI" id="CHEBI:61930"/>
    </reaction>
</comment>
<dbReference type="GO" id="GO:0061733">
    <property type="term" value="F:protein-lysine-acetyltransferase activity"/>
    <property type="evidence" value="ECO:0007669"/>
    <property type="project" value="TreeGrafter"/>
</dbReference>
<feature type="region of interest" description="Disordered" evidence="11">
    <location>
        <begin position="154"/>
        <end position="174"/>
    </location>
</feature>
<dbReference type="RefSeq" id="XP_007422402.1">
    <property type="nucleotide sequence ID" value="XM_007422340.2"/>
</dbReference>
<evidence type="ECO:0000256" key="9">
    <source>
        <dbReference type="ARBA" id="ARBA00023315"/>
    </source>
</evidence>
<dbReference type="PANTHER" id="PTHR45884:SF3">
    <property type="entry name" value="N-ACETYLTRANSFERASE ESCO2"/>
    <property type="match status" value="1"/>
</dbReference>
<dbReference type="CTD" id="157570"/>
<keyword evidence="5" id="KW-0863">Zinc-finger</keyword>
<feature type="region of interest" description="Disordered" evidence="11">
    <location>
        <begin position="319"/>
        <end position="404"/>
    </location>
</feature>
<dbReference type="GO" id="GO:0008270">
    <property type="term" value="F:zinc ion binding"/>
    <property type="evidence" value="ECO:0007669"/>
    <property type="project" value="UniProtKB-KW"/>
</dbReference>
<comment type="similarity">
    <text evidence="2">Belongs to the acetyltransferase family. ECO subfamily.</text>
</comment>
<feature type="domain" description="N-acetyltransferase ESCO zinc-finger" evidence="12">
    <location>
        <begin position="421"/>
        <end position="460"/>
    </location>
</feature>
<feature type="compositionally biased region" description="Basic and acidic residues" evidence="11">
    <location>
        <begin position="331"/>
        <end position="350"/>
    </location>
</feature>
<keyword evidence="3" id="KW-0808">Transferase</keyword>
<dbReference type="AlphaFoldDB" id="A0A9F2QVZ1"/>
<feature type="region of interest" description="Disordered" evidence="11">
    <location>
        <begin position="39"/>
        <end position="94"/>
    </location>
</feature>
<evidence type="ECO:0000313" key="15">
    <source>
        <dbReference type="RefSeq" id="XP_007422402.1"/>
    </source>
</evidence>
<dbReference type="Pfam" id="PF13878">
    <property type="entry name" value="zf-C2H2_3"/>
    <property type="match status" value="1"/>
</dbReference>
<keyword evidence="7" id="KW-0539">Nucleus</keyword>
<keyword evidence="8" id="KW-0131">Cell cycle</keyword>
<name>A0A9F2QVZ1_PYTBI</name>
<dbReference type="OrthoDB" id="428854at2759"/>
<evidence type="ECO:0000256" key="4">
    <source>
        <dbReference type="ARBA" id="ARBA00022723"/>
    </source>
</evidence>
<dbReference type="GO" id="GO:0000785">
    <property type="term" value="C:chromatin"/>
    <property type="evidence" value="ECO:0007669"/>
    <property type="project" value="TreeGrafter"/>
</dbReference>
<evidence type="ECO:0000256" key="11">
    <source>
        <dbReference type="SAM" id="MobiDB-lite"/>
    </source>
</evidence>
<dbReference type="Proteomes" id="UP000695026">
    <property type="component" value="Unplaced"/>
</dbReference>
<dbReference type="KEGG" id="pbi:103051078"/>
<reference evidence="15" key="1">
    <citation type="submission" date="2025-08" db="UniProtKB">
        <authorList>
            <consortium name="RefSeq"/>
        </authorList>
    </citation>
    <scope>IDENTIFICATION</scope>
    <source>
        <tissue evidence="15">Liver</tissue>
    </source>
</reference>
<gene>
    <name evidence="15" type="primary">ESCO2</name>
</gene>
<dbReference type="GO" id="GO:0007064">
    <property type="term" value="P:mitotic sister chromatid cohesion"/>
    <property type="evidence" value="ECO:0007669"/>
    <property type="project" value="TreeGrafter"/>
</dbReference>
<feature type="domain" description="N-acetyltransferase ESCO acetyl-transferase" evidence="13">
    <location>
        <begin position="579"/>
        <end position="646"/>
    </location>
</feature>
<dbReference type="PANTHER" id="PTHR45884">
    <property type="entry name" value="N-ACETYLTRANSFERASE ECO"/>
    <property type="match status" value="1"/>
</dbReference>
<comment type="subcellular location">
    <subcellularLocation>
        <location evidence="1">Nucleus</location>
    </subcellularLocation>
</comment>
<proteinExistence type="inferred from homology"/>
<keyword evidence="4" id="KW-0479">Metal-binding</keyword>
<evidence type="ECO:0000256" key="5">
    <source>
        <dbReference type="ARBA" id="ARBA00022771"/>
    </source>
</evidence>
<dbReference type="OMA" id="FGTTVCK"/>
<keyword evidence="14" id="KW-1185">Reference proteome</keyword>
<dbReference type="InterPro" id="IPR028005">
    <property type="entry name" value="AcTrfase_ESCO_Znf_dom"/>
</dbReference>
<evidence type="ECO:0000256" key="1">
    <source>
        <dbReference type="ARBA" id="ARBA00004123"/>
    </source>
</evidence>
<keyword evidence="6" id="KW-0862">Zinc</keyword>
<organism evidence="14 15">
    <name type="scientific">Python bivittatus</name>
    <name type="common">Burmese python</name>
    <name type="synonym">Python molurus bivittatus</name>
    <dbReference type="NCBI Taxonomy" id="176946"/>
    <lineage>
        <taxon>Eukaryota</taxon>
        <taxon>Metazoa</taxon>
        <taxon>Chordata</taxon>
        <taxon>Craniata</taxon>
        <taxon>Vertebrata</taxon>
        <taxon>Euteleostomi</taxon>
        <taxon>Lepidosauria</taxon>
        <taxon>Squamata</taxon>
        <taxon>Bifurcata</taxon>
        <taxon>Unidentata</taxon>
        <taxon>Episquamata</taxon>
        <taxon>Toxicofera</taxon>
        <taxon>Serpentes</taxon>
        <taxon>Henophidia</taxon>
        <taxon>Pythonidae</taxon>
        <taxon>Python</taxon>
    </lineage>
</organism>
<keyword evidence="9" id="KW-0012">Acyltransferase</keyword>
<accession>A0A9F2QVZ1</accession>
<evidence type="ECO:0000256" key="8">
    <source>
        <dbReference type="ARBA" id="ARBA00023306"/>
    </source>
</evidence>
<evidence type="ECO:0000256" key="2">
    <source>
        <dbReference type="ARBA" id="ARBA00005816"/>
    </source>
</evidence>
<sequence>MAAVTPRRKHCYNSLQLVHENPMKRLKMEFTEEASAEHSFLSSTKKPSFQDKENQHLLQRSTSSEKLNTSPLQTADAPKGRSNVLPQRTSPVSGAMYSSTVSISSFYSKVNTFQSILEKKQANKCHLNSRNDDANLPIANKTEVVQAKIQHLKTSKRPAVSRQAKTLSRNTKKAKMEIAVPKPKGKENNNYTVEKKMEGPSKVLSLKFKPVLRLQTGAAFFATGKKWNCDSKKLSSPRRFLQFVNNTTESKKQDNLLTDTKMCLSAESKAAKIGREENQADVSLKESLNLEDGKRLTCDKNHIKEPLCELKPLQNSGLIQIPHSGSSESPAQKETDAGKEVLEETSKESSESTNKYKTASSNNVNPLFRTSSSNKKSFSPQTLPDEQPSSHVELSPVRQKSPSKLRISKKTKVLTKGLKDQMVIDAGQKHFGATICKSCGMVYSADNPEDEAHHVQYHQRFIEGIKYTSWKNEHVVAEFWDGKIVLILWNDPKYIVKKADDIRTFVDNELGFKQIVQTYPSQTKTYLFVSNEKKIVGCLIAEPVRRAFRVLSEPITVESPAENNLEHQHAWCCSTKPEKVYCGISRIWVFSLMRRKHIASRLVDVMRQTFLFGCYLSINEIAFSDPTPDGKLFAARYCKIPNFLVYNFIS</sequence>
<dbReference type="InterPro" id="IPR028009">
    <property type="entry name" value="ESCO_Acetyltransf_dom"/>
</dbReference>
<dbReference type="GO" id="GO:0005634">
    <property type="term" value="C:nucleus"/>
    <property type="evidence" value="ECO:0007669"/>
    <property type="project" value="UniProtKB-SubCell"/>
</dbReference>
<feature type="compositionally biased region" description="Polar residues" evidence="11">
    <location>
        <begin position="319"/>
        <end position="330"/>
    </location>
</feature>
<evidence type="ECO:0000256" key="3">
    <source>
        <dbReference type="ARBA" id="ARBA00022679"/>
    </source>
</evidence>
<evidence type="ECO:0000256" key="6">
    <source>
        <dbReference type="ARBA" id="ARBA00022833"/>
    </source>
</evidence>
<protein>
    <submittedName>
        <fullName evidence="15">N-acetyltransferase ESCO2</fullName>
    </submittedName>
</protein>
<feature type="compositionally biased region" description="Polar residues" evidence="11">
    <location>
        <begin position="359"/>
        <end position="400"/>
    </location>
</feature>
<evidence type="ECO:0000259" key="12">
    <source>
        <dbReference type="Pfam" id="PF13878"/>
    </source>
</evidence>
<evidence type="ECO:0000256" key="7">
    <source>
        <dbReference type="ARBA" id="ARBA00023242"/>
    </source>
</evidence>